<evidence type="ECO:0000313" key="1">
    <source>
        <dbReference type="EMBL" id="KAJ1163683.1"/>
    </source>
</evidence>
<comment type="caution">
    <text evidence="1">The sequence shown here is derived from an EMBL/GenBank/DDBJ whole genome shotgun (WGS) entry which is preliminary data.</text>
</comment>
<sequence>MSTSPGSTRRTGQKMDGTVSVALNMYRPIILWVSFLHPPELLVLVSGGGMGLHWQDWLEDFENFMKGSQVTDPVQQLIVLCNLIGKEVGQVIKELPTDTASSYSGVRKVLNRKCLHKRNIDYEG</sequence>
<accession>A0AAV7SHX7</accession>
<evidence type="ECO:0000313" key="2">
    <source>
        <dbReference type="Proteomes" id="UP001066276"/>
    </source>
</evidence>
<proteinExistence type="predicted"/>
<organism evidence="1 2">
    <name type="scientific">Pleurodeles waltl</name>
    <name type="common">Iberian ribbed newt</name>
    <dbReference type="NCBI Taxonomy" id="8319"/>
    <lineage>
        <taxon>Eukaryota</taxon>
        <taxon>Metazoa</taxon>
        <taxon>Chordata</taxon>
        <taxon>Craniata</taxon>
        <taxon>Vertebrata</taxon>
        <taxon>Euteleostomi</taxon>
        <taxon>Amphibia</taxon>
        <taxon>Batrachia</taxon>
        <taxon>Caudata</taxon>
        <taxon>Salamandroidea</taxon>
        <taxon>Salamandridae</taxon>
        <taxon>Pleurodelinae</taxon>
        <taxon>Pleurodeles</taxon>
    </lineage>
</organism>
<gene>
    <name evidence="1" type="ORF">NDU88_004137</name>
</gene>
<protein>
    <submittedName>
        <fullName evidence="1">Uncharacterized protein</fullName>
    </submittedName>
</protein>
<dbReference type="Proteomes" id="UP001066276">
    <property type="component" value="Chromosome 4_2"/>
</dbReference>
<name>A0AAV7SHX7_PLEWA</name>
<dbReference type="EMBL" id="JANPWB010000008">
    <property type="protein sequence ID" value="KAJ1163683.1"/>
    <property type="molecule type" value="Genomic_DNA"/>
</dbReference>
<reference evidence="1" key="1">
    <citation type="journal article" date="2022" name="bioRxiv">
        <title>Sequencing and chromosome-scale assembly of the giantPleurodeles waltlgenome.</title>
        <authorList>
            <person name="Brown T."/>
            <person name="Elewa A."/>
            <person name="Iarovenko S."/>
            <person name="Subramanian E."/>
            <person name="Araus A.J."/>
            <person name="Petzold A."/>
            <person name="Susuki M."/>
            <person name="Suzuki K.-i.T."/>
            <person name="Hayashi T."/>
            <person name="Toyoda A."/>
            <person name="Oliveira C."/>
            <person name="Osipova E."/>
            <person name="Leigh N.D."/>
            <person name="Simon A."/>
            <person name="Yun M.H."/>
        </authorList>
    </citation>
    <scope>NUCLEOTIDE SEQUENCE</scope>
    <source>
        <strain evidence="1">20211129_DDA</strain>
        <tissue evidence="1">Liver</tissue>
    </source>
</reference>
<keyword evidence="2" id="KW-1185">Reference proteome</keyword>
<dbReference type="AlphaFoldDB" id="A0AAV7SHX7"/>